<dbReference type="PROSITE" id="PS50026">
    <property type="entry name" value="EGF_3"/>
    <property type="match status" value="3"/>
</dbReference>
<feature type="domain" description="EGF-like" evidence="17">
    <location>
        <begin position="156"/>
        <end position="192"/>
    </location>
</feature>
<keyword evidence="2 16" id="KW-0813">Transport</keyword>
<comment type="similarity">
    <text evidence="16">Belongs to the amiloride-sensitive sodium channel (TC 1.A.6) family.</text>
</comment>
<dbReference type="GO" id="GO:0005272">
    <property type="term" value="F:sodium channel activity"/>
    <property type="evidence" value="ECO:0007669"/>
    <property type="project" value="UniProtKB-KW"/>
</dbReference>
<evidence type="ECO:0000256" key="12">
    <source>
        <dbReference type="ARBA" id="ARBA00023157"/>
    </source>
</evidence>
<dbReference type="SUPFAM" id="SSF57196">
    <property type="entry name" value="EGF/Laminin"/>
    <property type="match status" value="3"/>
</dbReference>
<dbReference type="SMART" id="SM00181">
    <property type="entry name" value="EGF"/>
    <property type="match status" value="3"/>
</dbReference>
<keyword evidence="13 16" id="KW-0739">Sodium transport</keyword>
<dbReference type="InterPro" id="IPR000742">
    <property type="entry name" value="EGF"/>
</dbReference>
<accession>A0AAD9MST7</accession>
<keyword evidence="3 16" id="KW-0894">Sodium channel</keyword>
<dbReference type="Pfam" id="PF00008">
    <property type="entry name" value="EGF"/>
    <property type="match status" value="2"/>
</dbReference>
<evidence type="ECO:0000256" key="1">
    <source>
        <dbReference type="ARBA" id="ARBA00004141"/>
    </source>
</evidence>
<feature type="disulfide bond" evidence="15">
    <location>
        <begin position="134"/>
        <end position="143"/>
    </location>
</feature>
<dbReference type="GO" id="GO:0005112">
    <property type="term" value="F:Notch binding"/>
    <property type="evidence" value="ECO:0007669"/>
    <property type="project" value="TreeGrafter"/>
</dbReference>
<keyword evidence="4 15" id="KW-0245">EGF-like domain</keyword>
<dbReference type="PANTHER" id="PTHR12916">
    <property type="entry name" value="CYTOCHROME C OXIDASE POLYPEPTIDE VIC-2"/>
    <property type="match status" value="1"/>
</dbReference>
<evidence type="ECO:0000256" key="7">
    <source>
        <dbReference type="ARBA" id="ARBA00022737"/>
    </source>
</evidence>
<comment type="caution">
    <text evidence="15">Lacks conserved residue(s) required for the propagation of feature annotation.</text>
</comment>
<dbReference type="EMBL" id="JAODUP010000782">
    <property type="protein sequence ID" value="KAK2144130.1"/>
    <property type="molecule type" value="Genomic_DNA"/>
</dbReference>
<feature type="disulfide bond" evidence="15">
    <location>
        <begin position="182"/>
        <end position="191"/>
    </location>
</feature>
<evidence type="ECO:0000256" key="5">
    <source>
        <dbReference type="ARBA" id="ARBA00022692"/>
    </source>
</evidence>
<name>A0AAD9MST7_9ANNE</name>
<dbReference type="PROSITE" id="PS01206">
    <property type="entry name" value="ASC"/>
    <property type="match status" value="1"/>
</dbReference>
<dbReference type="Proteomes" id="UP001208570">
    <property type="component" value="Unassembled WGS sequence"/>
</dbReference>
<feature type="domain" description="EGF-like" evidence="17">
    <location>
        <begin position="29"/>
        <end position="65"/>
    </location>
</feature>
<keyword evidence="5 16" id="KW-0812">Transmembrane</keyword>
<keyword evidence="9" id="KW-0915">Sodium</keyword>
<dbReference type="FunFam" id="2.10.25.10:FF:000066">
    <property type="entry name" value="FAT atypical cadherin 4"/>
    <property type="match status" value="3"/>
</dbReference>
<dbReference type="Gene3D" id="1.10.287.820">
    <property type="entry name" value="Acid-sensing ion channel domain"/>
    <property type="match status" value="1"/>
</dbReference>
<keyword evidence="8" id="KW-1133">Transmembrane helix</keyword>
<dbReference type="Pfam" id="PF00858">
    <property type="entry name" value="ASC"/>
    <property type="match status" value="1"/>
</dbReference>
<evidence type="ECO:0000256" key="14">
    <source>
        <dbReference type="ARBA" id="ARBA00023303"/>
    </source>
</evidence>
<evidence type="ECO:0000256" key="6">
    <source>
        <dbReference type="ARBA" id="ARBA00022729"/>
    </source>
</evidence>
<dbReference type="InterPro" id="IPR001873">
    <property type="entry name" value="ENaC"/>
</dbReference>
<dbReference type="InterPro" id="IPR001881">
    <property type="entry name" value="EGF-like_Ca-bd_dom"/>
</dbReference>
<evidence type="ECO:0000259" key="17">
    <source>
        <dbReference type="PROSITE" id="PS50026"/>
    </source>
</evidence>
<proteinExistence type="inferred from homology"/>
<dbReference type="GO" id="GO:0016020">
    <property type="term" value="C:membrane"/>
    <property type="evidence" value="ECO:0007669"/>
    <property type="project" value="UniProtKB-SubCell"/>
</dbReference>
<comment type="caution">
    <text evidence="18">The sequence shown here is derived from an EMBL/GenBank/DDBJ whole genome shotgun (WGS) entry which is preliminary data.</text>
</comment>
<dbReference type="CDD" id="cd00054">
    <property type="entry name" value="EGF_CA"/>
    <property type="match status" value="3"/>
</dbReference>
<dbReference type="PANTHER" id="PTHR12916:SF13">
    <property type="entry name" value="SUSHI, VON WILLEBRAND FACTOR TYPE A, EGF AND PENTRAXIN DOMAIN-CONTAINING PROTEIN 1-LIKE"/>
    <property type="match status" value="1"/>
</dbReference>
<keyword evidence="11" id="KW-0472">Membrane</keyword>
<evidence type="ECO:0000256" key="15">
    <source>
        <dbReference type="PROSITE-ProRule" id="PRU00076"/>
    </source>
</evidence>
<keyword evidence="19" id="KW-1185">Reference proteome</keyword>
<dbReference type="PRINTS" id="PR01078">
    <property type="entry name" value="AMINACHANNEL"/>
</dbReference>
<feature type="domain" description="EGF-like" evidence="17">
    <location>
        <begin position="108"/>
        <end position="144"/>
    </location>
</feature>
<dbReference type="Gene3D" id="2.10.25.10">
    <property type="entry name" value="Laminin"/>
    <property type="match status" value="3"/>
</dbReference>
<evidence type="ECO:0000256" key="10">
    <source>
        <dbReference type="ARBA" id="ARBA00023065"/>
    </source>
</evidence>
<dbReference type="GO" id="GO:0007219">
    <property type="term" value="P:Notch signaling pathway"/>
    <property type="evidence" value="ECO:0007669"/>
    <property type="project" value="TreeGrafter"/>
</dbReference>
<comment type="subcellular location">
    <subcellularLocation>
        <location evidence="1">Membrane</location>
        <topology evidence="1">Multi-pass membrane protein</topology>
    </subcellularLocation>
</comment>
<dbReference type="SMART" id="SM00179">
    <property type="entry name" value="EGF_CA"/>
    <property type="match status" value="3"/>
</dbReference>
<keyword evidence="12 15" id="KW-1015">Disulfide bond</keyword>
<feature type="disulfide bond" evidence="15">
    <location>
        <begin position="55"/>
        <end position="64"/>
    </location>
</feature>
<evidence type="ECO:0000256" key="4">
    <source>
        <dbReference type="ARBA" id="ARBA00022536"/>
    </source>
</evidence>
<evidence type="ECO:0000256" key="13">
    <source>
        <dbReference type="ARBA" id="ARBA00023201"/>
    </source>
</evidence>
<evidence type="ECO:0000256" key="11">
    <source>
        <dbReference type="ARBA" id="ARBA00023136"/>
    </source>
</evidence>
<evidence type="ECO:0000256" key="16">
    <source>
        <dbReference type="RuleBase" id="RU000679"/>
    </source>
</evidence>
<keyword evidence="10 16" id="KW-0406">Ion transport</keyword>
<evidence type="ECO:0000256" key="3">
    <source>
        <dbReference type="ARBA" id="ARBA00022461"/>
    </source>
</evidence>
<evidence type="ECO:0000256" key="9">
    <source>
        <dbReference type="ARBA" id="ARBA00023053"/>
    </source>
</evidence>
<keyword evidence="7" id="KW-0677">Repeat</keyword>
<evidence type="ECO:0000256" key="2">
    <source>
        <dbReference type="ARBA" id="ARBA00022448"/>
    </source>
</evidence>
<dbReference type="AlphaFoldDB" id="A0AAD9MST7"/>
<keyword evidence="14 16" id="KW-0407">Ion channel</keyword>
<dbReference type="InterPro" id="IPR020903">
    <property type="entry name" value="ENaC_CS"/>
</dbReference>
<gene>
    <name evidence="18" type="ORF">LSH36_782g01017</name>
</gene>
<keyword evidence="6" id="KW-0732">Signal</keyword>
<organism evidence="18 19">
    <name type="scientific">Paralvinella palmiformis</name>
    <dbReference type="NCBI Taxonomy" id="53620"/>
    <lineage>
        <taxon>Eukaryota</taxon>
        <taxon>Metazoa</taxon>
        <taxon>Spiralia</taxon>
        <taxon>Lophotrochozoa</taxon>
        <taxon>Annelida</taxon>
        <taxon>Polychaeta</taxon>
        <taxon>Sedentaria</taxon>
        <taxon>Canalipalpata</taxon>
        <taxon>Terebellida</taxon>
        <taxon>Terebelliformia</taxon>
        <taxon>Alvinellidae</taxon>
        <taxon>Paralvinella</taxon>
    </lineage>
</organism>
<reference evidence="18" key="1">
    <citation type="journal article" date="2023" name="Mol. Biol. Evol.">
        <title>Third-Generation Sequencing Reveals the Adaptive Role of the Epigenome in Three Deep-Sea Polychaetes.</title>
        <authorList>
            <person name="Perez M."/>
            <person name="Aroh O."/>
            <person name="Sun Y."/>
            <person name="Lan Y."/>
            <person name="Juniper S.K."/>
            <person name="Young C.R."/>
            <person name="Angers B."/>
            <person name="Qian P.Y."/>
        </authorList>
    </citation>
    <scope>NUCLEOTIDE SEQUENCE</scope>
    <source>
        <strain evidence="18">P08H-3</strain>
    </source>
</reference>
<sequence length="333" mass="36732">MKQTNEGIIRTSTVEYPNSYTTRIIDEDNNYNCSTVQCQNGGTCVAKAGGYSCLCAPQYQGIRCEIASYPQPESVATENMKQTNEGIIRTSTVEYPNSYTTRIIDEDNNYNCSTVQCQNGGTCVAKAGGYSCICAPQYQGIRCEIETDTTQREEGNIDQCLNIQCRNDGTCVSTSGGYSCVCSPQFQGFHCELGLEIGINLGQKDLFKPASSVAGAVVVIHSKGTVPFPEDYGNVLIPGLYNVIGFKLVRIKRLPSPYSDCINTGTYASERDVYIDQYNVSYSKTGCHKTCYQRHVIEKCRCALPYYPRQGLPFGNDSVHLCDDDDDYGEQSK</sequence>
<evidence type="ECO:0000313" key="19">
    <source>
        <dbReference type="Proteomes" id="UP001208570"/>
    </source>
</evidence>
<dbReference type="PROSITE" id="PS00022">
    <property type="entry name" value="EGF_1"/>
    <property type="match status" value="3"/>
</dbReference>
<evidence type="ECO:0000313" key="18">
    <source>
        <dbReference type="EMBL" id="KAK2144130.1"/>
    </source>
</evidence>
<dbReference type="GO" id="GO:0005509">
    <property type="term" value="F:calcium ion binding"/>
    <property type="evidence" value="ECO:0007669"/>
    <property type="project" value="InterPro"/>
</dbReference>
<protein>
    <recommendedName>
        <fullName evidence="17">EGF-like domain-containing protein</fullName>
    </recommendedName>
</protein>
<evidence type="ECO:0000256" key="8">
    <source>
        <dbReference type="ARBA" id="ARBA00022989"/>
    </source>
</evidence>